<dbReference type="PANTHER" id="PTHR43303">
    <property type="entry name" value="NADPH DEHYDROGENASE C23G7.10C-RELATED"/>
    <property type="match status" value="1"/>
</dbReference>
<protein>
    <recommendedName>
        <fullName evidence="6">NADH:flavin oxidoreductase/NADH oxidase N-terminal domain-containing protein</fullName>
    </recommendedName>
</protein>
<sequence length="488" mass="55517">MWKPPERIRWHSSLGTIPDVKEIESSVLFSPIEFGRLKLRNRTWVPAMVPWRATEDGQVTDEVLEWYGRFAKGKPAAIVIEATGIRDISSGPLLRIGHDRYIPGIQKLVERIRDESGGQTRVLIQLIDFLAIRRRPQREKFLNHHLAITSRIRDRLNLPFAEEKEIRKKLVNLKDKDLEQILDIRDWESLCKGYRERVTDMHLPNIKQLPEVLPGLFANAALRSQKAGLDGIELHYAHAYTMASFLSATNTRNDSYGGSRENRIKLPLEVFHSVRDIVSEDFIIGARFLAEECINNGSSISDVCFFASEFARAGMDYLSLSRGGKFDDAKQPRVGEAAYPYTGPSGYECMPQNISDKNGPFGRNFSASKEIRNHVRQSGCKTPVVVAGGIHNFQIAEHVLKEDIADIVASARQSLADPDWFLKLESGYGRDIRLCQYSNYCEGLDRTHKQVTCQFWDRLNLDQSKGHLSKDGKRRLVAPDWDKIPLKS</sequence>
<evidence type="ECO:0000313" key="7">
    <source>
        <dbReference type="EMBL" id="SVB29478.1"/>
    </source>
</evidence>
<feature type="domain" description="NADH:flavin oxidoreductase/NADH oxidase N-terminal" evidence="6">
    <location>
        <begin position="217"/>
        <end position="427"/>
    </location>
</feature>
<dbReference type="Gene3D" id="3.20.20.70">
    <property type="entry name" value="Aldolase class I"/>
    <property type="match status" value="1"/>
</dbReference>
<dbReference type="InterPro" id="IPR001155">
    <property type="entry name" value="OxRdtase_FMN_N"/>
</dbReference>
<evidence type="ECO:0000256" key="1">
    <source>
        <dbReference type="ARBA" id="ARBA00001917"/>
    </source>
</evidence>
<feature type="domain" description="NADH:flavin oxidoreductase/NADH oxidase N-terminal" evidence="6">
    <location>
        <begin position="28"/>
        <end position="126"/>
    </location>
</feature>
<accession>A0A382CTI9</accession>
<keyword evidence="5" id="KW-0560">Oxidoreductase</keyword>
<dbReference type="GO" id="GO:0003959">
    <property type="term" value="F:NADPH dehydrogenase activity"/>
    <property type="evidence" value="ECO:0007669"/>
    <property type="project" value="InterPro"/>
</dbReference>
<reference evidence="7" key="1">
    <citation type="submission" date="2018-05" db="EMBL/GenBank/DDBJ databases">
        <authorList>
            <person name="Lanie J.A."/>
            <person name="Ng W.-L."/>
            <person name="Kazmierczak K.M."/>
            <person name="Andrzejewski T.M."/>
            <person name="Davidsen T.M."/>
            <person name="Wayne K.J."/>
            <person name="Tettelin H."/>
            <person name="Glass J.I."/>
            <person name="Rusch D."/>
            <person name="Podicherti R."/>
            <person name="Tsui H.-C.T."/>
            <person name="Winkler M.E."/>
        </authorList>
    </citation>
    <scope>NUCLEOTIDE SEQUENCE</scope>
</reference>
<keyword evidence="4" id="KW-0521">NADP</keyword>
<dbReference type="PANTHER" id="PTHR43303:SF4">
    <property type="entry name" value="NADPH DEHYDROGENASE C23G7.10C-RELATED"/>
    <property type="match status" value="1"/>
</dbReference>
<dbReference type="GO" id="GO:0010181">
    <property type="term" value="F:FMN binding"/>
    <property type="evidence" value="ECO:0007669"/>
    <property type="project" value="InterPro"/>
</dbReference>
<dbReference type="SUPFAM" id="SSF51395">
    <property type="entry name" value="FMN-linked oxidoreductases"/>
    <property type="match status" value="1"/>
</dbReference>
<evidence type="ECO:0000256" key="3">
    <source>
        <dbReference type="ARBA" id="ARBA00022643"/>
    </source>
</evidence>
<dbReference type="AlphaFoldDB" id="A0A382CTI9"/>
<dbReference type="CDD" id="cd02803">
    <property type="entry name" value="OYE_like_FMN_family"/>
    <property type="match status" value="1"/>
</dbReference>
<comment type="cofactor">
    <cofactor evidence="1">
        <name>FMN</name>
        <dbReference type="ChEBI" id="CHEBI:58210"/>
    </cofactor>
</comment>
<name>A0A382CTI9_9ZZZZ</name>
<organism evidence="7">
    <name type="scientific">marine metagenome</name>
    <dbReference type="NCBI Taxonomy" id="408172"/>
    <lineage>
        <taxon>unclassified sequences</taxon>
        <taxon>metagenomes</taxon>
        <taxon>ecological metagenomes</taxon>
    </lineage>
</organism>
<evidence type="ECO:0000256" key="4">
    <source>
        <dbReference type="ARBA" id="ARBA00022857"/>
    </source>
</evidence>
<dbReference type="InterPro" id="IPR044152">
    <property type="entry name" value="YqjM-like"/>
</dbReference>
<dbReference type="EMBL" id="UINC01036071">
    <property type="protein sequence ID" value="SVB29478.1"/>
    <property type="molecule type" value="Genomic_DNA"/>
</dbReference>
<dbReference type="GO" id="GO:0050661">
    <property type="term" value="F:NADP binding"/>
    <property type="evidence" value="ECO:0007669"/>
    <property type="project" value="InterPro"/>
</dbReference>
<dbReference type="InterPro" id="IPR013785">
    <property type="entry name" value="Aldolase_TIM"/>
</dbReference>
<evidence type="ECO:0000256" key="2">
    <source>
        <dbReference type="ARBA" id="ARBA00022630"/>
    </source>
</evidence>
<gene>
    <name evidence="7" type="ORF">METZ01_LOCUS182332</name>
</gene>
<keyword evidence="2" id="KW-0285">Flavoprotein</keyword>
<keyword evidence="3" id="KW-0288">FMN</keyword>
<evidence type="ECO:0000259" key="6">
    <source>
        <dbReference type="Pfam" id="PF00724"/>
    </source>
</evidence>
<dbReference type="Pfam" id="PF00724">
    <property type="entry name" value="Oxidored_FMN"/>
    <property type="match status" value="2"/>
</dbReference>
<proteinExistence type="predicted"/>
<evidence type="ECO:0000256" key="5">
    <source>
        <dbReference type="ARBA" id="ARBA00023002"/>
    </source>
</evidence>